<dbReference type="Pfam" id="PF12680">
    <property type="entry name" value="SnoaL_2"/>
    <property type="match status" value="1"/>
</dbReference>
<evidence type="ECO:0000313" key="2">
    <source>
        <dbReference type="EMBL" id="KUO18090.1"/>
    </source>
</evidence>
<feature type="domain" description="SnoaL-like" evidence="1">
    <location>
        <begin position="11"/>
        <end position="115"/>
    </location>
</feature>
<evidence type="ECO:0000259" key="1">
    <source>
        <dbReference type="Pfam" id="PF12680"/>
    </source>
</evidence>
<sequence>MLTSTPRALQERFLEKFLAQDIEGLLALYERNAVFVASAEQVVVGLDAIREQLTGLLTAASKSFVLNPTVAFEVDGVALMHADWALEGTGPDGSALSLSGTTVEVARRGADGEWRYVVDSPIGIAEEALSRHL</sequence>
<dbReference type="Gene3D" id="3.10.450.50">
    <property type="match status" value="1"/>
</dbReference>
<organism evidence="2 3">
    <name type="scientific">Streptomyces dysideae</name>
    <dbReference type="NCBI Taxonomy" id="909626"/>
    <lineage>
        <taxon>Bacteria</taxon>
        <taxon>Bacillati</taxon>
        <taxon>Actinomycetota</taxon>
        <taxon>Actinomycetes</taxon>
        <taxon>Kitasatosporales</taxon>
        <taxon>Streptomycetaceae</taxon>
        <taxon>Streptomyces</taxon>
    </lineage>
</organism>
<comment type="caution">
    <text evidence="2">The sequence shown here is derived from an EMBL/GenBank/DDBJ whole genome shotgun (WGS) entry which is preliminary data.</text>
</comment>
<dbReference type="RefSeq" id="WP_079085216.1">
    <property type="nucleotide sequence ID" value="NZ_KQ949093.1"/>
</dbReference>
<dbReference type="CDD" id="cd00531">
    <property type="entry name" value="NTF2_like"/>
    <property type="match status" value="1"/>
</dbReference>
<evidence type="ECO:0000313" key="3">
    <source>
        <dbReference type="Proteomes" id="UP000053260"/>
    </source>
</evidence>
<keyword evidence="3" id="KW-1185">Reference proteome</keyword>
<name>A0A101UWF2_9ACTN</name>
<gene>
    <name evidence="2" type="ORF">AQJ91_27230</name>
</gene>
<accession>A0A101UWF2</accession>
<dbReference type="AlphaFoldDB" id="A0A101UWF2"/>
<proteinExistence type="predicted"/>
<dbReference type="Proteomes" id="UP000053260">
    <property type="component" value="Unassembled WGS sequence"/>
</dbReference>
<dbReference type="InterPro" id="IPR032710">
    <property type="entry name" value="NTF2-like_dom_sf"/>
</dbReference>
<dbReference type="InterPro" id="IPR037401">
    <property type="entry name" value="SnoaL-like"/>
</dbReference>
<dbReference type="SUPFAM" id="SSF54427">
    <property type="entry name" value="NTF2-like"/>
    <property type="match status" value="1"/>
</dbReference>
<reference evidence="2 3" key="1">
    <citation type="submission" date="2015-10" db="EMBL/GenBank/DDBJ databases">
        <title>Draft genome sequence of Streptomyces sp. RV15, isolated from a marine sponge.</title>
        <authorList>
            <person name="Ruckert C."/>
            <person name="Abdelmohsen U.R."/>
            <person name="Winkler A."/>
            <person name="Hentschel U."/>
            <person name="Kalinowski J."/>
            <person name="Kampfer P."/>
            <person name="Glaeser S."/>
        </authorList>
    </citation>
    <scope>NUCLEOTIDE SEQUENCE [LARGE SCALE GENOMIC DNA]</scope>
    <source>
        <strain evidence="2 3">RV15</strain>
    </source>
</reference>
<protein>
    <recommendedName>
        <fullName evidence="1">SnoaL-like domain-containing protein</fullName>
    </recommendedName>
</protein>
<dbReference type="EMBL" id="LMXB01000068">
    <property type="protein sequence ID" value="KUO18090.1"/>
    <property type="molecule type" value="Genomic_DNA"/>
</dbReference>
<dbReference type="STRING" id="909626.AQJ91_27230"/>